<dbReference type="InterPro" id="IPR036236">
    <property type="entry name" value="Znf_C2H2_sf"/>
</dbReference>
<dbReference type="Pfam" id="PF00096">
    <property type="entry name" value="zf-C2H2"/>
    <property type="match status" value="3"/>
</dbReference>
<evidence type="ECO:0000313" key="15">
    <source>
        <dbReference type="Proteomes" id="UP000719412"/>
    </source>
</evidence>
<comment type="caution">
    <text evidence="14">The sequence shown here is derived from an EMBL/GenBank/DDBJ whole genome shotgun (WGS) entry which is preliminary data.</text>
</comment>
<dbReference type="PANTHER" id="PTHR24388:SF100">
    <property type="entry name" value="ZINC FINGER PROTEIN 423"/>
    <property type="match status" value="1"/>
</dbReference>
<protein>
    <recommendedName>
        <fullName evidence="13">C2H2-type domain-containing protein</fullName>
    </recommendedName>
</protein>
<dbReference type="GO" id="GO:0045944">
    <property type="term" value="P:positive regulation of transcription by RNA polymerase II"/>
    <property type="evidence" value="ECO:0007669"/>
    <property type="project" value="UniProtKB-ARBA"/>
</dbReference>
<dbReference type="PANTHER" id="PTHR24388">
    <property type="entry name" value="ZINC FINGER PROTEIN"/>
    <property type="match status" value="1"/>
</dbReference>
<evidence type="ECO:0000256" key="6">
    <source>
        <dbReference type="ARBA" id="ARBA00023015"/>
    </source>
</evidence>
<reference evidence="14" key="2">
    <citation type="submission" date="2021-08" db="EMBL/GenBank/DDBJ databases">
        <authorList>
            <person name="Eriksson T."/>
        </authorList>
    </citation>
    <scope>NUCLEOTIDE SEQUENCE</scope>
    <source>
        <strain evidence="14">Stoneville</strain>
        <tissue evidence="14">Whole head</tissue>
    </source>
</reference>
<keyword evidence="3" id="KW-0677">Repeat</keyword>
<keyword evidence="9" id="KW-0539">Nucleus</keyword>
<evidence type="ECO:0000256" key="2">
    <source>
        <dbReference type="ARBA" id="ARBA00022723"/>
    </source>
</evidence>
<dbReference type="GO" id="GO:0000981">
    <property type="term" value="F:DNA-binding transcription factor activity, RNA polymerase II-specific"/>
    <property type="evidence" value="ECO:0007669"/>
    <property type="project" value="TreeGrafter"/>
</dbReference>
<evidence type="ECO:0000256" key="12">
    <source>
        <dbReference type="SAM" id="MobiDB-lite"/>
    </source>
</evidence>
<dbReference type="SUPFAM" id="SSF57667">
    <property type="entry name" value="beta-beta-alpha zinc fingers"/>
    <property type="match status" value="3"/>
</dbReference>
<dbReference type="PROSITE" id="PS50157">
    <property type="entry name" value="ZINC_FINGER_C2H2_2"/>
    <property type="match status" value="4"/>
</dbReference>
<dbReference type="Proteomes" id="UP000719412">
    <property type="component" value="Unassembled WGS sequence"/>
</dbReference>
<evidence type="ECO:0000256" key="1">
    <source>
        <dbReference type="ARBA" id="ARBA00004123"/>
    </source>
</evidence>
<reference evidence="14" key="1">
    <citation type="journal article" date="2020" name="J Insects Food Feed">
        <title>The yellow mealworm (Tenebrio molitor) genome: a resource for the emerging insects as food and feed industry.</title>
        <authorList>
            <person name="Eriksson T."/>
            <person name="Andere A."/>
            <person name="Kelstrup H."/>
            <person name="Emery V."/>
            <person name="Picard C."/>
        </authorList>
    </citation>
    <scope>NUCLEOTIDE SEQUENCE</scope>
    <source>
        <strain evidence="14">Stoneville</strain>
        <tissue evidence="14">Whole head</tissue>
    </source>
</reference>
<feature type="domain" description="C2H2-type" evidence="13">
    <location>
        <begin position="329"/>
        <end position="356"/>
    </location>
</feature>
<feature type="domain" description="C2H2-type" evidence="13">
    <location>
        <begin position="357"/>
        <end position="387"/>
    </location>
</feature>
<keyword evidence="7" id="KW-0238">DNA-binding</keyword>
<dbReference type="AlphaFoldDB" id="A0A8J6H9G1"/>
<evidence type="ECO:0000313" key="14">
    <source>
        <dbReference type="EMBL" id="KAH0810559.1"/>
    </source>
</evidence>
<dbReference type="InterPro" id="IPR050527">
    <property type="entry name" value="Snail/Krueppel_Znf"/>
</dbReference>
<evidence type="ECO:0000256" key="3">
    <source>
        <dbReference type="ARBA" id="ARBA00022737"/>
    </source>
</evidence>
<comment type="similarity">
    <text evidence="10">Belongs to the snail C2H2-type zinc-finger protein family.</text>
</comment>
<sequence>MPRAFLITHRRYNIDGAEQSKARITSSSDVVISNGRNKDIRNETCGFFTDNNFLCQNLTKIQRCVYANLTPTTKENINIRQNLNIIGTATGPPRLFTNKVVIDFLISFPELNSEHAVTIAEMPESQASENSSECPDELYNLTKLAEVAVATGQILEQRRLSSSSANSDQPAFTYTHKLFDKSSRTPRPHLIKAGVCTLLRSLLHKYLTTEEYSKKVICNSQSAPVPLPHSTTQELSGLSEGNDHECNDCGKRYSTSSNLARHRQTHRSPGDKKARRCPHCDKLYVSMPAYSMHVRTHNQGCKCQYCGKCFSRPWLLQGHIRTHTGEKPFKCTICNKAFADKSNLRAHIQTHSNTKPHICGRCGKAFALKSYLYKHEESSCMRINGRQSSREATPDKSLASPTPVIVSGPRIGDSVIKKSPERPVRSPMLYRSTVISPNPERLLCSTIKHPSVILNTSARFGTTINHIFQEQPMDFSAQARRDYGSGSDRAGGYALGLAIAV</sequence>
<evidence type="ECO:0000256" key="5">
    <source>
        <dbReference type="ARBA" id="ARBA00022833"/>
    </source>
</evidence>
<feature type="domain" description="C2H2-type" evidence="13">
    <location>
        <begin position="301"/>
        <end position="328"/>
    </location>
</feature>
<evidence type="ECO:0000256" key="10">
    <source>
        <dbReference type="ARBA" id="ARBA00037948"/>
    </source>
</evidence>
<keyword evidence="6" id="KW-0805">Transcription regulation</keyword>
<dbReference type="PROSITE" id="PS00028">
    <property type="entry name" value="ZINC_FINGER_C2H2_1"/>
    <property type="match status" value="3"/>
</dbReference>
<keyword evidence="8" id="KW-0804">Transcription</keyword>
<dbReference type="GO" id="GO:0008270">
    <property type="term" value="F:zinc ion binding"/>
    <property type="evidence" value="ECO:0007669"/>
    <property type="project" value="UniProtKB-KW"/>
</dbReference>
<dbReference type="GO" id="GO:0055059">
    <property type="term" value="P:asymmetric neuroblast division"/>
    <property type="evidence" value="ECO:0007669"/>
    <property type="project" value="UniProtKB-ARBA"/>
</dbReference>
<proteinExistence type="inferred from homology"/>
<gene>
    <name evidence="14" type="ORF">GEV33_012234</name>
</gene>
<dbReference type="GO" id="GO:0007417">
    <property type="term" value="P:central nervous system development"/>
    <property type="evidence" value="ECO:0007669"/>
    <property type="project" value="UniProtKB-ARBA"/>
</dbReference>
<evidence type="ECO:0000256" key="8">
    <source>
        <dbReference type="ARBA" id="ARBA00023163"/>
    </source>
</evidence>
<keyword evidence="15" id="KW-1185">Reference proteome</keyword>
<dbReference type="InterPro" id="IPR013087">
    <property type="entry name" value="Znf_C2H2_type"/>
</dbReference>
<keyword evidence="5" id="KW-0862">Zinc</keyword>
<keyword evidence="2" id="KW-0479">Metal-binding</keyword>
<evidence type="ECO:0000256" key="11">
    <source>
        <dbReference type="PROSITE-ProRule" id="PRU00042"/>
    </source>
</evidence>
<dbReference type="Gene3D" id="3.30.160.60">
    <property type="entry name" value="Classic Zinc Finger"/>
    <property type="match status" value="4"/>
</dbReference>
<dbReference type="GO" id="GO:0000978">
    <property type="term" value="F:RNA polymerase II cis-regulatory region sequence-specific DNA binding"/>
    <property type="evidence" value="ECO:0007669"/>
    <property type="project" value="TreeGrafter"/>
</dbReference>
<name>A0A8J6H9G1_TENMO</name>
<evidence type="ECO:0000256" key="4">
    <source>
        <dbReference type="ARBA" id="ARBA00022771"/>
    </source>
</evidence>
<comment type="subcellular location">
    <subcellularLocation>
        <location evidence="1">Nucleus</location>
    </subcellularLocation>
</comment>
<dbReference type="FunFam" id="3.30.160.60:FF:000207">
    <property type="entry name" value="zinc finger protein SNAI2"/>
    <property type="match status" value="1"/>
</dbReference>
<feature type="domain" description="C2H2-type" evidence="13">
    <location>
        <begin position="244"/>
        <end position="271"/>
    </location>
</feature>
<dbReference type="GO" id="GO:0060562">
    <property type="term" value="P:epithelial tube morphogenesis"/>
    <property type="evidence" value="ECO:0007669"/>
    <property type="project" value="UniProtKB-ARBA"/>
</dbReference>
<evidence type="ECO:0000256" key="9">
    <source>
        <dbReference type="ARBA" id="ARBA00023242"/>
    </source>
</evidence>
<evidence type="ECO:0000259" key="13">
    <source>
        <dbReference type="PROSITE" id="PS50157"/>
    </source>
</evidence>
<organism evidence="14 15">
    <name type="scientific">Tenebrio molitor</name>
    <name type="common">Yellow mealworm beetle</name>
    <dbReference type="NCBI Taxonomy" id="7067"/>
    <lineage>
        <taxon>Eukaryota</taxon>
        <taxon>Metazoa</taxon>
        <taxon>Ecdysozoa</taxon>
        <taxon>Arthropoda</taxon>
        <taxon>Hexapoda</taxon>
        <taxon>Insecta</taxon>
        <taxon>Pterygota</taxon>
        <taxon>Neoptera</taxon>
        <taxon>Endopterygota</taxon>
        <taxon>Coleoptera</taxon>
        <taxon>Polyphaga</taxon>
        <taxon>Cucujiformia</taxon>
        <taxon>Tenebrionidae</taxon>
        <taxon>Tenebrio</taxon>
    </lineage>
</organism>
<evidence type="ECO:0000256" key="7">
    <source>
        <dbReference type="ARBA" id="ARBA00023125"/>
    </source>
</evidence>
<dbReference type="GO" id="GO:0005634">
    <property type="term" value="C:nucleus"/>
    <property type="evidence" value="ECO:0007669"/>
    <property type="project" value="UniProtKB-SubCell"/>
</dbReference>
<dbReference type="EMBL" id="JABDTM020027421">
    <property type="protein sequence ID" value="KAH0810559.1"/>
    <property type="molecule type" value="Genomic_DNA"/>
</dbReference>
<dbReference type="FunFam" id="3.30.160.60:FF:000260">
    <property type="entry name" value="Spalt-like transcription factor 1"/>
    <property type="match status" value="1"/>
</dbReference>
<keyword evidence="4 11" id="KW-0863">Zinc-finger</keyword>
<dbReference type="FunFam" id="3.30.160.60:FF:000322">
    <property type="entry name" value="GDNF-inducible zinc finger protein 1"/>
    <property type="match status" value="1"/>
</dbReference>
<feature type="region of interest" description="Disordered" evidence="12">
    <location>
        <begin position="385"/>
        <end position="404"/>
    </location>
</feature>
<dbReference type="GO" id="GO:2000177">
    <property type="term" value="P:regulation of neural precursor cell proliferation"/>
    <property type="evidence" value="ECO:0007669"/>
    <property type="project" value="UniProtKB-ARBA"/>
</dbReference>
<accession>A0A8J6H9G1</accession>
<dbReference type="SMART" id="SM00355">
    <property type="entry name" value="ZnF_C2H2"/>
    <property type="match status" value="5"/>
</dbReference>
<dbReference type="FunFam" id="3.30.160.60:FF:000043">
    <property type="entry name" value="Scratch family zinc finger 2"/>
    <property type="match status" value="1"/>
</dbReference>